<feature type="compositionally biased region" description="Low complexity" evidence="6">
    <location>
        <begin position="262"/>
        <end position="285"/>
    </location>
</feature>
<feature type="compositionally biased region" description="Low complexity" evidence="6">
    <location>
        <begin position="155"/>
        <end position="164"/>
    </location>
</feature>
<keyword evidence="5" id="KW-0168">Coated pit</keyword>
<evidence type="ECO:0000256" key="3">
    <source>
        <dbReference type="ARBA" id="ARBA00022583"/>
    </source>
</evidence>
<comment type="subcellular location">
    <subcellularLocation>
        <location evidence="1">Membrane</location>
        <location evidence="1">Clathrin-coated pit</location>
        <topology evidence="1">Peripheral membrane protein</topology>
        <orientation evidence="1">Cytoplasmic side</orientation>
    </subcellularLocation>
</comment>
<dbReference type="Pfam" id="PF10291">
    <property type="entry name" value="muHD"/>
    <property type="match status" value="1"/>
</dbReference>
<reference evidence="8" key="1">
    <citation type="submission" date="2025-08" db="UniProtKB">
        <authorList>
            <consortium name="Ensembl"/>
        </authorList>
    </citation>
    <scope>IDENTIFICATION</scope>
</reference>
<keyword evidence="2" id="KW-0597">Phosphoprotein</keyword>
<name>A0A8B9SAZ6_APTOW</name>
<keyword evidence="4" id="KW-0472">Membrane</keyword>
<dbReference type="GO" id="GO:0005886">
    <property type="term" value="C:plasma membrane"/>
    <property type="evidence" value="ECO:0007669"/>
    <property type="project" value="TreeGrafter"/>
</dbReference>
<dbReference type="GO" id="GO:0005905">
    <property type="term" value="C:clathrin-coated pit"/>
    <property type="evidence" value="ECO:0007669"/>
    <property type="project" value="UniProtKB-SubCell"/>
</dbReference>
<dbReference type="PANTHER" id="PTHR23065:SF8">
    <property type="entry name" value="F-BAR DOMAIN ONLY PROTEIN 2"/>
    <property type="match status" value="1"/>
</dbReference>
<evidence type="ECO:0000256" key="4">
    <source>
        <dbReference type="ARBA" id="ARBA00023136"/>
    </source>
</evidence>
<sequence>PEEMLPPAARRGSALTRLPSLALCRGSPDRDGLKKTNGAPNGFYAEIDWDRYNSPELDEEGYSIRPEEPGKHFYSSSESEEEEEAHKKFNIKIKPLQAKDVLKSAATVDELKASIGNIALSPSPVVSARLPREEIARPRRATPTPTPTPTKVPDDPAALAPLFGPPLESAFEEHKLEAPLDQPEIWGSVPPASSSLESPKLPRPFPTGSNCVKAPSPSESRCLLGASAAGPVSPNLSLFSVSPQSRPFSPPVHSSSPPPVAPLARAESTSSISSTNSLSAATTPTVENEQPSLVWFDRGKFYLTFEGSSRGPSPLTMGAQDTLPVAAAFTETVNAYFKGADPSKCIVKITGEMVLSFPAGITRHFANNPAPAVLTFRVLNYDRLEHVLPNPQLLCCDTAQADAGTKEFWVNMPNLMAHLKKVSEQKPQATYYNVDMLKYQVSAQGIQSTPLNLAVSWRCEPASTDLRIDYKYNTEAMTTPVALNNVQFLVPVDGGVTKLQAVLPPAVWNAEQQRILWKIPDISQKSENGGVGSLLARFQLAQGPSSPAALALQFTSEGSTLSGCDIELLGPGYRFSLVKKRFAAGKYLADN</sequence>
<dbReference type="AlphaFoldDB" id="A0A8B9SAZ6"/>
<evidence type="ECO:0000256" key="2">
    <source>
        <dbReference type="ARBA" id="ARBA00022553"/>
    </source>
</evidence>
<dbReference type="GO" id="GO:0048268">
    <property type="term" value="P:clathrin coat assembly"/>
    <property type="evidence" value="ECO:0007669"/>
    <property type="project" value="TreeGrafter"/>
</dbReference>
<feature type="compositionally biased region" description="Low complexity" evidence="6">
    <location>
        <begin position="245"/>
        <end position="255"/>
    </location>
</feature>
<feature type="domain" description="MHD" evidence="7">
    <location>
        <begin position="322"/>
        <end position="590"/>
    </location>
</feature>
<protein>
    <submittedName>
        <fullName evidence="8">SH3GL interacting endocytic adaptor 1</fullName>
    </submittedName>
</protein>
<evidence type="ECO:0000256" key="1">
    <source>
        <dbReference type="ARBA" id="ARBA00004283"/>
    </source>
</evidence>
<dbReference type="SUPFAM" id="SSF49447">
    <property type="entry name" value="Second domain of Mu2 adaptin subunit (ap50) of ap2 adaptor"/>
    <property type="match status" value="1"/>
</dbReference>
<reference evidence="8" key="2">
    <citation type="submission" date="2025-09" db="UniProtKB">
        <authorList>
            <consortium name="Ensembl"/>
        </authorList>
    </citation>
    <scope>IDENTIFICATION</scope>
</reference>
<dbReference type="GO" id="GO:0048488">
    <property type="term" value="P:synaptic vesicle endocytosis"/>
    <property type="evidence" value="ECO:0007669"/>
    <property type="project" value="TreeGrafter"/>
</dbReference>
<dbReference type="InterPro" id="IPR036168">
    <property type="entry name" value="AP2_Mu_C_sf"/>
</dbReference>
<dbReference type="Proteomes" id="UP000694424">
    <property type="component" value="Unplaced"/>
</dbReference>
<dbReference type="FunFam" id="2.60.40.1170:FF:000005">
    <property type="entry name" value="SH3-containing GRB2-like protein 3-interacting protein 1 isoform X3"/>
    <property type="match status" value="1"/>
</dbReference>
<keyword evidence="9" id="KW-1185">Reference proteome</keyword>
<evidence type="ECO:0000259" key="7">
    <source>
        <dbReference type="PROSITE" id="PS51072"/>
    </source>
</evidence>
<evidence type="ECO:0000256" key="6">
    <source>
        <dbReference type="SAM" id="MobiDB-lite"/>
    </source>
</evidence>
<feature type="region of interest" description="Disordered" evidence="6">
    <location>
        <begin position="243"/>
        <end position="285"/>
    </location>
</feature>
<organism evidence="8 9">
    <name type="scientific">Apteryx owenii</name>
    <name type="common">Little spotted kiwi</name>
    <dbReference type="NCBI Taxonomy" id="8824"/>
    <lineage>
        <taxon>Eukaryota</taxon>
        <taxon>Metazoa</taxon>
        <taxon>Chordata</taxon>
        <taxon>Craniata</taxon>
        <taxon>Vertebrata</taxon>
        <taxon>Euteleostomi</taxon>
        <taxon>Archelosauria</taxon>
        <taxon>Archosauria</taxon>
        <taxon>Dinosauria</taxon>
        <taxon>Saurischia</taxon>
        <taxon>Theropoda</taxon>
        <taxon>Coelurosauria</taxon>
        <taxon>Aves</taxon>
        <taxon>Palaeognathae</taxon>
        <taxon>Apterygiformes</taxon>
        <taxon>Apterygidae</taxon>
        <taxon>Apteryx</taxon>
    </lineage>
</organism>
<feature type="region of interest" description="Disordered" evidence="6">
    <location>
        <begin position="129"/>
        <end position="164"/>
    </location>
</feature>
<evidence type="ECO:0000256" key="5">
    <source>
        <dbReference type="ARBA" id="ARBA00023176"/>
    </source>
</evidence>
<dbReference type="InterPro" id="IPR018808">
    <property type="entry name" value="Muniscin_C"/>
</dbReference>
<accession>A0A8B9SAZ6</accession>
<proteinExistence type="predicted"/>
<evidence type="ECO:0000313" key="9">
    <source>
        <dbReference type="Proteomes" id="UP000694424"/>
    </source>
</evidence>
<dbReference type="Ensembl" id="ENSAOWT00000022798.1">
    <property type="protein sequence ID" value="ENSAOWP00000020118.1"/>
    <property type="gene ID" value="ENSAOWG00000013584.1"/>
</dbReference>
<dbReference type="PROSITE" id="PS51072">
    <property type="entry name" value="MHD"/>
    <property type="match status" value="1"/>
</dbReference>
<dbReference type="GO" id="GO:0030136">
    <property type="term" value="C:clathrin-coated vesicle"/>
    <property type="evidence" value="ECO:0007669"/>
    <property type="project" value="TreeGrafter"/>
</dbReference>
<dbReference type="PANTHER" id="PTHR23065">
    <property type="entry name" value="PROLINE-SERINE-THREONINE PHOSPHATASE INTERACTING PROTEIN 1"/>
    <property type="match status" value="1"/>
</dbReference>
<dbReference type="Gene3D" id="2.60.40.1170">
    <property type="entry name" value="Mu homology domain, subdomain B"/>
    <property type="match status" value="2"/>
</dbReference>
<keyword evidence="3" id="KW-0254">Endocytosis</keyword>
<dbReference type="GO" id="GO:0098793">
    <property type="term" value="C:presynapse"/>
    <property type="evidence" value="ECO:0007669"/>
    <property type="project" value="GOC"/>
</dbReference>
<evidence type="ECO:0000313" key="8">
    <source>
        <dbReference type="Ensembl" id="ENSAOWP00000020118.1"/>
    </source>
</evidence>
<dbReference type="GO" id="GO:0072583">
    <property type="term" value="P:clathrin-dependent endocytosis"/>
    <property type="evidence" value="ECO:0007669"/>
    <property type="project" value="TreeGrafter"/>
</dbReference>
<dbReference type="InterPro" id="IPR028565">
    <property type="entry name" value="MHD"/>
</dbReference>
<feature type="region of interest" description="Disordered" evidence="6">
    <location>
        <begin position="20"/>
        <end position="86"/>
    </location>
</feature>